<sequence length="638" mass="70750">MNLVRAVGERIKRSVLGTGSSEKEWRILIISQETAKLLHHALPMSEVLSCNIAAIERIEEERASTLEFGAIYFVHIDAAVLKRLQKDASKETYQKMYVVIMNEPTDKQTAALEDLAAKAEKKRKKGKEVDFVFKTVIFDFLPVCIDVFQINTSFSFYSQKEEYVLDVSEKLEGLASCLQLSATPIPVGRQAKVLTEKLGREGPSKLVVIERGSDISTPLLHFFTFESLLWDIGLGGPGYVIEEERAMQKTRKIHKHPKSTSKHSKSSKHLKSSKNSKSSKNLNNLKNAAKGAGESIGKSIDETVDKTLGTNPDKDSSESEDEGTGTETESSGDESSSGSDAQDKRIDMNEDSKVWESIRNTQLIETHRRLSSMIQEATKSSEKDEKGNIKRLAKAVQDLPSQTRALKEIKILMGLLEQCIGYFNNNNLKSVAMLEQGLATGKTAEGRSFKHGALKELSQVLEAAKLTREEKYRLYLLFIANIGSLPKEEICTLIEDGHVSKALIEQAETVKKLLFGREIKPHTKGKIPIARYVPLVHDILHAIISKNAELCSSLKIILPSERKGLSGTSLRKREFVFKAPVNENTPEKNVLILFFIGGVTIAEITEVREAAKNAGIAIIVGSTHICSPNDFLGMLKDL</sequence>
<evidence type="ECO:0000256" key="1">
    <source>
        <dbReference type="ARBA" id="ARBA00009884"/>
    </source>
</evidence>
<evidence type="ECO:0000313" key="3">
    <source>
        <dbReference type="EMBL" id="OAG30466.1"/>
    </source>
</evidence>
<dbReference type="InterPro" id="IPR027482">
    <property type="entry name" value="Sec1-like_dom2"/>
</dbReference>
<gene>
    <name evidence="3" type="ORF">NEDG_02008</name>
</gene>
<dbReference type="InterPro" id="IPR043154">
    <property type="entry name" value="Sec-1-like_dom1"/>
</dbReference>
<feature type="region of interest" description="Disordered" evidence="2">
    <location>
        <begin position="249"/>
        <end position="352"/>
    </location>
</feature>
<dbReference type="Pfam" id="PF00995">
    <property type="entry name" value="Sec1"/>
    <property type="match status" value="1"/>
</dbReference>
<dbReference type="OrthoDB" id="2228at2759"/>
<dbReference type="InterPro" id="IPR043127">
    <property type="entry name" value="Sec-1-like_dom3a"/>
</dbReference>
<dbReference type="PANTHER" id="PTHR11679">
    <property type="entry name" value="VESICLE PROTEIN SORTING-ASSOCIATED"/>
    <property type="match status" value="1"/>
</dbReference>
<dbReference type="STRING" id="1805483.A0A177EFH2"/>
<dbReference type="PIRSF" id="PIRSF005715">
    <property type="entry name" value="VPS45_Sec1"/>
    <property type="match status" value="1"/>
</dbReference>
<feature type="compositionally biased region" description="Low complexity" evidence="2">
    <location>
        <begin position="325"/>
        <end position="340"/>
    </location>
</feature>
<dbReference type="EMBL" id="LTDL01000028">
    <property type="protein sequence ID" value="OAG30466.1"/>
    <property type="molecule type" value="Genomic_DNA"/>
</dbReference>
<feature type="compositionally biased region" description="Basic and acidic residues" evidence="2">
    <location>
        <begin position="341"/>
        <end position="352"/>
    </location>
</feature>
<dbReference type="Proteomes" id="UP000185944">
    <property type="component" value="Unassembled WGS sequence"/>
</dbReference>
<feature type="compositionally biased region" description="Basic residues" evidence="2">
    <location>
        <begin position="249"/>
        <end position="274"/>
    </location>
</feature>
<dbReference type="Gene3D" id="3.40.50.1910">
    <property type="match status" value="1"/>
</dbReference>
<dbReference type="Gene3D" id="3.40.50.2060">
    <property type="match status" value="1"/>
</dbReference>
<comment type="similarity">
    <text evidence="1">Belongs to the STXBP/unc-18/SEC1 family.</text>
</comment>
<dbReference type="RefSeq" id="XP_067544723.1">
    <property type="nucleotide sequence ID" value="XM_067689426.1"/>
</dbReference>
<dbReference type="InterPro" id="IPR036045">
    <property type="entry name" value="Sec1-like_sf"/>
</dbReference>
<dbReference type="InterPro" id="IPR001619">
    <property type="entry name" value="Sec1-like"/>
</dbReference>
<keyword evidence="4" id="KW-1185">Reference proteome</keyword>
<dbReference type="SUPFAM" id="SSF56815">
    <property type="entry name" value="Sec1/munc18-like (SM) proteins"/>
    <property type="match status" value="1"/>
</dbReference>
<protein>
    <submittedName>
        <fullName evidence="3">Syntaxin-binding protein 1</fullName>
    </submittedName>
</protein>
<name>A0A177EFH2_9MICR</name>
<evidence type="ECO:0000313" key="4">
    <source>
        <dbReference type="Proteomes" id="UP000185944"/>
    </source>
</evidence>
<dbReference type="Gene3D" id="3.90.830.10">
    <property type="entry name" value="Syntaxin Binding Protein 1, Chain A, domain 2"/>
    <property type="match status" value="1"/>
</dbReference>
<dbReference type="AlphaFoldDB" id="A0A177EFH2"/>
<accession>A0A177EFH2</accession>
<organism evidence="3 4">
    <name type="scientific">Nematocida displodere</name>
    <dbReference type="NCBI Taxonomy" id="1805483"/>
    <lineage>
        <taxon>Eukaryota</taxon>
        <taxon>Fungi</taxon>
        <taxon>Fungi incertae sedis</taxon>
        <taxon>Microsporidia</taxon>
        <taxon>Nematocida</taxon>
    </lineage>
</organism>
<dbReference type="GO" id="GO:0016192">
    <property type="term" value="P:vesicle-mediated transport"/>
    <property type="evidence" value="ECO:0007669"/>
    <property type="project" value="InterPro"/>
</dbReference>
<dbReference type="Gene3D" id="1.25.40.60">
    <property type="match status" value="1"/>
</dbReference>
<feature type="compositionally biased region" description="Low complexity" evidence="2">
    <location>
        <begin position="275"/>
        <end position="287"/>
    </location>
</feature>
<comment type="caution">
    <text evidence="3">The sequence shown here is derived from an EMBL/GenBank/DDBJ whole genome shotgun (WGS) entry which is preliminary data.</text>
</comment>
<dbReference type="VEuPathDB" id="MicrosporidiaDB:NEDG_02008"/>
<dbReference type="GeneID" id="93648358"/>
<evidence type="ECO:0000256" key="2">
    <source>
        <dbReference type="SAM" id="MobiDB-lite"/>
    </source>
</evidence>
<proteinExistence type="inferred from homology"/>
<reference evidence="3 4" key="1">
    <citation type="submission" date="2016-02" db="EMBL/GenBank/DDBJ databases">
        <title>Discovery of a natural microsporidian pathogen with a broad tissue tropism in Caenorhabditis elegans.</title>
        <authorList>
            <person name="Luallen R.J."/>
            <person name="Reinke A.W."/>
            <person name="Tong L."/>
            <person name="Botts M.R."/>
            <person name="Felix M.-A."/>
            <person name="Troemel E.R."/>
        </authorList>
    </citation>
    <scope>NUCLEOTIDE SEQUENCE [LARGE SCALE GENOMIC DNA]</scope>
    <source>
        <strain evidence="3 4">JUm2807</strain>
    </source>
</reference>